<organism evidence="5 6">
    <name type="scientific">Streptomyces paludis</name>
    <dbReference type="NCBI Taxonomy" id="2282738"/>
    <lineage>
        <taxon>Bacteria</taxon>
        <taxon>Bacillati</taxon>
        <taxon>Actinomycetota</taxon>
        <taxon>Actinomycetes</taxon>
        <taxon>Kitasatosporales</taxon>
        <taxon>Streptomycetaceae</taxon>
        <taxon>Streptomyces</taxon>
    </lineage>
</organism>
<dbReference type="Gene3D" id="3.40.50.10350">
    <property type="entry name" value="Glycerate kinase, domain 1"/>
    <property type="match status" value="1"/>
</dbReference>
<dbReference type="InterPro" id="IPR018197">
    <property type="entry name" value="Glycerate_kinase_RE-like"/>
</dbReference>
<dbReference type="Proteomes" id="UP000253868">
    <property type="component" value="Chromosome"/>
</dbReference>
<keyword evidence="6" id="KW-1185">Reference proteome</keyword>
<evidence type="ECO:0000313" key="5">
    <source>
        <dbReference type="EMBL" id="AXG80232.1"/>
    </source>
</evidence>
<accession>A0A345HU58</accession>
<dbReference type="KEGG" id="spad:DVK44_24120"/>
<dbReference type="InterPro" id="IPR004381">
    <property type="entry name" value="Glycerate_kinase"/>
</dbReference>
<sequence>MRVVCAPDKLRGSLDAAQAAAALAAGVRAAGGTPVEHPLADGGEGSRLTVQTARGGTVTEIATVDALGRPARAAFGRLDDGTALVEAAEAIGWGGLSAVGHDLLNASSAGLAAPLLGAVAAGARRIVVFLGGTATMDGGTGLLAALGADLRDADGNRLRGSAADLLRTVSIDLAPARERLAGVELVVAADVISPLYGPDGAAHVFGPQKGAGPELVALLDDGLRRLAPLLGIAPDATGGGAAGGLGAALLALGAGQLPGAELIRGLTHFDQLLASADLCLTAEGKVDASTDAGKTVSAVVDACAAAGVPCVVLGGTITPDADRLYQRGATAVLPIGTGPRDLDTALLHAADDLTRTALAVCRVITAGSTALNASRT</sequence>
<dbReference type="EMBL" id="CP031194">
    <property type="protein sequence ID" value="AXG80232.1"/>
    <property type="molecule type" value="Genomic_DNA"/>
</dbReference>
<dbReference type="RefSeq" id="WP_114661683.1">
    <property type="nucleotide sequence ID" value="NZ_CP031194.1"/>
</dbReference>
<dbReference type="PIRSF" id="PIRSF006078">
    <property type="entry name" value="GlxK"/>
    <property type="match status" value="1"/>
</dbReference>
<dbReference type="AlphaFoldDB" id="A0A345HU58"/>
<dbReference type="SUPFAM" id="SSF110738">
    <property type="entry name" value="Glycerate kinase I"/>
    <property type="match status" value="1"/>
</dbReference>
<dbReference type="InterPro" id="IPR018193">
    <property type="entry name" value="Glyc_kinase_flavodox-like_fold"/>
</dbReference>
<evidence type="ECO:0000256" key="3">
    <source>
        <dbReference type="ARBA" id="ARBA00022777"/>
    </source>
</evidence>
<keyword evidence="3 4" id="KW-0418">Kinase</keyword>
<evidence type="ECO:0000256" key="2">
    <source>
        <dbReference type="ARBA" id="ARBA00022679"/>
    </source>
</evidence>
<dbReference type="PANTHER" id="PTHR21599">
    <property type="entry name" value="GLYCERATE KINASE"/>
    <property type="match status" value="1"/>
</dbReference>
<proteinExistence type="inferred from homology"/>
<reference evidence="6" key="1">
    <citation type="submission" date="2018-07" db="EMBL/GenBank/DDBJ databases">
        <authorList>
            <person name="Zhao J."/>
        </authorList>
    </citation>
    <scope>NUCLEOTIDE SEQUENCE [LARGE SCALE GENOMIC DNA]</scope>
    <source>
        <strain evidence="6">GSSD-12</strain>
    </source>
</reference>
<dbReference type="NCBIfam" id="TIGR00045">
    <property type="entry name" value="glycerate kinase"/>
    <property type="match status" value="1"/>
</dbReference>
<name>A0A345HU58_9ACTN</name>
<dbReference type="Gene3D" id="3.90.1510.10">
    <property type="entry name" value="Glycerate kinase, domain 2"/>
    <property type="match status" value="1"/>
</dbReference>
<evidence type="ECO:0000256" key="4">
    <source>
        <dbReference type="PIRNR" id="PIRNR006078"/>
    </source>
</evidence>
<dbReference type="OrthoDB" id="9774290at2"/>
<gene>
    <name evidence="5" type="ORF">DVK44_24120</name>
</gene>
<evidence type="ECO:0000313" key="6">
    <source>
        <dbReference type="Proteomes" id="UP000253868"/>
    </source>
</evidence>
<keyword evidence="2 4" id="KW-0808">Transferase</keyword>
<comment type="similarity">
    <text evidence="1 4">Belongs to the glycerate kinase type-1 family.</text>
</comment>
<dbReference type="Pfam" id="PF02595">
    <property type="entry name" value="Gly_kinase"/>
    <property type="match status" value="1"/>
</dbReference>
<dbReference type="GO" id="GO:0031388">
    <property type="term" value="P:organic acid phosphorylation"/>
    <property type="evidence" value="ECO:0007669"/>
    <property type="project" value="UniProtKB-UniRule"/>
</dbReference>
<protein>
    <submittedName>
        <fullName evidence="5">Glycerate kinase</fullName>
    </submittedName>
</protein>
<dbReference type="PANTHER" id="PTHR21599:SF0">
    <property type="entry name" value="GLYCERATE KINASE"/>
    <property type="match status" value="1"/>
</dbReference>
<dbReference type="InterPro" id="IPR036129">
    <property type="entry name" value="Glycerate_kinase_sf"/>
</dbReference>
<evidence type="ECO:0000256" key="1">
    <source>
        <dbReference type="ARBA" id="ARBA00006284"/>
    </source>
</evidence>
<dbReference type="GO" id="GO:0008887">
    <property type="term" value="F:glycerate kinase activity"/>
    <property type="evidence" value="ECO:0007669"/>
    <property type="project" value="UniProtKB-UniRule"/>
</dbReference>